<dbReference type="EMBL" id="PEWD01000010">
    <property type="protein sequence ID" value="PIU69272.1"/>
    <property type="molecule type" value="Genomic_DNA"/>
</dbReference>
<keyword evidence="3" id="KW-0547">Nucleotide-binding</keyword>
<evidence type="ECO:0000313" key="12">
    <source>
        <dbReference type="EMBL" id="PIU69272.1"/>
    </source>
</evidence>
<dbReference type="SUPFAM" id="SSF46589">
    <property type="entry name" value="tRNA-binding arm"/>
    <property type="match status" value="1"/>
</dbReference>
<dbReference type="InterPro" id="IPR045864">
    <property type="entry name" value="aa-tRNA-synth_II/BPL/LPL"/>
</dbReference>
<dbReference type="PANTHER" id="PTHR11778">
    <property type="entry name" value="SERYL-TRNA SYNTHETASE"/>
    <property type="match status" value="1"/>
</dbReference>
<evidence type="ECO:0000256" key="5">
    <source>
        <dbReference type="ARBA" id="ARBA00022917"/>
    </source>
</evidence>
<feature type="binding site" evidence="8">
    <location>
        <position position="265"/>
    </location>
    <ligand>
        <name>L-serine</name>
        <dbReference type="ChEBI" id="CHEBI:33384"/>
    </ligand>
</feature>
<feature type="coiled-coil region" evidence="10">
    <location>
        <begin position="40"/>
        <end position="67"/>
    </location>
</feature>
<dbReference type="GO" id="GO:0006434">
    <property type="term" value="P:seryl-tRNA aminoacylation"/>
    <property type="evidence" value="ECO:0007669"/>
    <property type="project" value="UniProtKB-UniRule"/>
</dbReference>
<feature type="binding site" evidence="8">
    <location>
        <position position="234"/>
    </location>
    <ligand>
        <name>L-serine</name>
        <dbReference type="ChEBI" id="CHEBI:33384"/>
    </ligand>
</feature>
<comment type="caution">
    <text evidence="12">The sequence shown here is derived from an EMBL/GenBank/DDBJ whole genome shotgun (WGS) entry which is preliminary data.</text>
</comment>
<dbReference type="GO" id="GO:0005737">
    <property type="term" value="C:cytoplasm"/>
    <property type="evidence" value="ECO:0007669"/>
    <property type="project" value="UniProtKB-UniRule"/>
</dbReference>
<dbReference type="AlphaFoldDB" id="A0A2M7APG2"/>
<keyword evidence="4 9" id="KW-0067">ATP-binding</keyword>
<dbReference type="Proteomes" id="UP000229916">
    <property type="component" value="Unassembled WGS sequence"/>
</dbReference>
<evidence type="ECO:0000256" key="7">
    <source>
        <dbReference type="NCBIfam" id="TIGR00414"/>
    </source>
</evidence>
<protein>
    <recommendedName>
        <fullName evidence="1 7">Serine--tRNA ligase</fullName>
        <ecNumber evidence="1 7">6.1.1.11</ecNumber>
    </recommendedName>
</protein>
<proteinExistence type="predicted"/>
<evidence type="ECO:0000256" key="9">
    <source>
        <dbReference type="PIRSR" id="PIRSR001529-2"/>
    </source>
</evidence>
<feature type="binding site" evidence="9">
    <location>
        <begin position="352"/>
        <end position="355"/>
    </location>
    <ligand>
        <name>ATP</name>
        <dbReference type="ChEBI" id="CHEBI:30616"/>
    </ligand>
</feature>
<evidence type="ECO:0000256" key="10">
    <source>
        <dbReference type="SAM" id="Coils"/>
    </source>
</evidence>
<evidence type="ECO:0000256" key="4">
    <source>
        <dbReference type="ARBA" id="ARBA00022840"/>
    </source>
</evidence>
<dbReference type="Pfam" id="PF00587">
    <property type="entry name" value="tRNA-synt_2b"/>
    <property type="match status" value="1"/>
</dbReference>
<feature type="site" description="Important for serine binding" evidence="8">
    <location>
        <position position="386"/>
    </location>
</feature>
<evidence type="ECO:0000256" key="6">
    <source>
        <dbReference type="ARBA" id="ARBA00023146"/>
    </source>
</evidence>
<dbReference type="InterPro" id="IPR002314">
    <property type="entry name" value="aa-tRNA-synt_IIb"/>
</dbReference>
<sequence>MLDIGYIRQNSQQLKENIKNRNLSESVVNVDKLLEIDRGHSQLVQEIEILRAERNRIADKLKEGKKEALIEKGRQVKEMLKTKEALLVKVKSEYQTLLDWMPNLTHPQMPVGKDSTGNVERKKWGEIPKFNFKHQDHLTLGENLDLVDIKTSAKVSGSRFYYLKNEAVLLQFAIFNHALKKLVHRGFTPLIPPVLLKKRALYGTGYFPSEENQIYKLEAGEKIEDQNELYLSGTSEQAIVSYHADSIFKKGELPKKYVGYSTCFRSEVGSWGKDVRGIKRVHQFDKIEMICFTTPQTSQKYMQEALEIEEELLQDLGLPYRVIEMCTGDVGLATYRKFDVEVFMPSENSYVEVMSNSDLAAFHARRLNIRYEKNGEKDYVHTISATGITNTRPLMAILENYQQEDGSVKIPPLLQDYLEMDLVRPKSQR</sequence>
<evidence type="ECO:0000256" key="3">
    <source>
        <dbReference type="ARBA" id="ARBA00022741"/>
    </source>
</evidence>
<dbReference type="Gene3D" id="1.10.287.40">
    <property type="entry name" value="Serine-tRNA synthetase, tRNA binding domain"/>
    <property type="match status" value="1"/>
</dbReference>
<dbReference type="GO" id="GO:0005524">
    <property type="term" value="F:ATP binding"/>
    <property type="evidence" value="ECO:0007669"/>
    <property type="project" value="UniProtKB-KW"/>
</dbReference>
<dbReference type="Pfam" id="PF02403">
    <property type="entry name" value="Seryl_tRNA_N"/>
    <property type="match status" value="1"/>
</dbReference>
<dbReference type="InterPro" id="IPR002317">
    <property type="entry name" value="Ser-tRNA-ligase_type_1"/>
</dbReference>
<evidence type="ECO:0000313" key="13">
    <source>
        <dbReference type="Proteomes" id="UP000229916"/>
    </source>
</evidence>
<keyword evidence="6" id="KW-0030">Aminoacyl-tRNA synthetase</keyword>
<accession>A0A2M7APG2</accession>
<feature type="binding site" evidence="9">
    <location>
        <begin position="265"/>
        <end position="267"/>
    </location>
    <ligand>
        <name>ATP</name>
        <dbReference type="ChEBI" id="CHEBI:30616"/>
    </ligand>
</feature>
<dbReference type="EC" id="6.1.1.11" evidence="1 7"/>
<reference evidence="13" key="1">
    <citation type="submission" date="2017-09" db="EMBL/GenBank/DDBJ databases">
        <title>Depth-based differentiation of microbial function through sediment-hosted aquifers and enrichment of novel symbionts in the deep terrestrial subsurface.</title>
        <authorList>
            <person name="Probst A.J."/>
            <person name="Ladd B."/>
            <person name="Jarett J.K."/>
            <person name="Geller-Mcgrath D.E."/>
            <person name="Sieber C.M.K."/>
            <person name="Emerson J.B."/>
            <person name="Anantharaman K."/>
            <person name="Thomas B.C."/>
            <person name="Malmstrom R."/>
            <person name="Stieglmeier M."/>
            <person name="Klingl A."/>
            <person name="Woyke T."/>
            <person name="Ryan C.M."/>
            <person name="Banfield J.F."/>
        </authorList>
    </citation>
    <scope>NUCLEOTIDE SEQUENCE [LARGE SCALE GENOMIC DNA]</scope>
</reference>
<evidence type="ECO:0000256" key="8">
    <source>
        <dbReference type="PIRSR" id="PIRSR001529-1"/>
    </source>
</evidence>
<feature type="domain" description="Aminoacyl-transfer RNA synthetases class-II family profile" evidence="11">
    <location>
        <begin position="136"/>
        <end position="411"/>
    </location>
</feature>
<evidence type="ECO:0000259" key="11">
    <source>
        <dbReference type="PROSITE" id="PS50862"/>
    </source>
</evidence>
<keyword evidence="10" id="KW-0175">Coiled coil</keyword>
<evidence type="ECO:0000256" key="2">
    <source>
        <dbReference type="ARBA" id="ARBA00022598"/>
    </source>
</evidence>
<dbReference type="PIRSF" id="PIRSF001529">
    <property type="entry name" value="Ser-tRNA-synth_IIa"/>
    <property type="match status" value="1"/>
</dbReference>
<dbReference type="GO" id="GO:0004828">
    <property type="term" value="F:serine-tRNA ligase activity"/>
    <property type="evidence" value="ECO:0007669"/>
    <property type="project" value="UniProtKB-UniRule"/>
</dbReference>
<dbReference type="InterPro" id="IPR006195">
    <property type="entry name" value="aa-tRNA-synth_II"/>
</dbReference>
<dbReference type="InterPro" id="IPR010978">
    <property type="entry name" value="tRNA-bd_arm"/>
</dbReference>
<dbReference type="Gene3D" id="3.30.930.10">
    <property type="entry name" value="Bira Bifunctional Protein, Domain 2"/>
    <property type="match status" value="1"/>
</dbReference>
<evidence type="ECO:0000256" key="1">
    <source>
        <dbReference type="ARBA" id="ARBA00012840"/>
    </source>
</evidence>
<dbReference type="PROSITE" id="PS50862">
    <property type="entry name" value="AA_TRNA_LIGASE_II"/>
    <property type="match status" value="1"/>
</dbReference>
<dbReference type="SUPFAM" id="SSF55681">
    <property type="entry name" value="Class II aaRS and biotin synthetases"/>
    <property type="match status" value="1"/>
</dbReference>
<feature type="binding site" evidence="9">
    <location>
        <begin position="281"/>
        <end position="284"/>
    </location>
    <ligand>
        <name>ATP</name>
        <dbReference type="ChEBI" id="CHEBI:30616"/>
    </ligand>
</feature>
<name>A0A2M7APG2_UNCKA</name>
<dbReference type="InterPro" id="IPR015866">
    <property type="entry name" value="Ser-tRNA-synth_1_N"/>
</dbReference>
<keyword evidence="2 12" id="KW-0436">Ligase</keyword>
<feature type="binding site" evidence="8">
    <location>
        <position position="288"/>
    </location>
    <ligand>
        <name>L-serine</name>
        <dbReference type="ChEBI" id="CHEBI:33384"/>
    </ligand>
</feature>
<dbReference type="PRINTS" id="PR00981">
    <property type="entry name" value="TRNASYNTHSER"/>
</dbReference>
<gene>
    <name evidence="12" type="ORF">COS81_00625</name>
</gene>
<organism evidence="12 13">
    <name type="scientific">candidate division WWE3 bacterium CG06_land_8_20_14_3_00_42_16</name>
    <dbReference type="NCBI Taxonomy" id="1975083"/>
    <lineage>
        <taxon>Bacteria</taxon>
        <taxon>Katanobacteria</taxon>
    </lineage>
</organism>
<dbReference type="InterPro" id="IPR042103">
    <property type="entry name" value="SerRS_1_N_sf"/>
</dbReference>
<dbReference type="NCBIfam" id="TIGR00414">
    <property type="entry name" value="serS"/>
    <property type="match status" value="1"/>
</dbReference>
<keyword evidence="5" id="KW-0648">Protein biosynthesis</keyword>